<keyword evidence="3" id="KW-1185">Reference proteome</keyword>
<dbReference type="EMBL" id="AYZQ01000003">
    <property type="protein sequence ID" value="KRM71826.1"/>
    <property type="molecule type" value="Genomic_DNA"/>
</dbReference>
<dbReference type="Proteomes" id="UP000051672">
    <property type="component" value="Unassembled WGS sequence"/>
</dbReference>
<sequence length="62" mass="6758">MNKGKSKSTSLLKADIDERFAEEKKLVTKVSNEKQDGKATMLIISIVLAVVVLAGIVLPLFQ</sequence>
<dbReference type="PATRIC" id="fig|1423727.3.peg.1506"/>
<dbReference type="RefSeq" id="WP_057894765.1">
    <property type="nucleotide sequence ID" value="NZ_AYZQ01000003.1"/>
</dbReference>
<protein>
    <recommendedName>
        <fullName evidence="4">DUF4044 domain-containing protein</fullName>
    </recommendedName>
</protein>
<dbReference type="STRING" id="1423727.FC34_GL001487"/>
<keyword evidence="1" id="KW-0472">Membrane</keyword>
<dbReference type="AlphaFoldDB" id="A0A0R2AZ70"/>
<organism evidence="2 3">
    <name type="scientific">Lacticaseibacillus brantae DSM 23927</name>
    <dbReference type="NCBI Taxonomy" id="1423727"/>
    <lineage>
        <taxon>Bacteria</taxon>
        <taxon>Bacillati</taxon>
        <taxon>Bacillota</taxon>
        <taxon>Bacilli</taxon>
        <taxon>Lactobacillales</taxon>
        <taxon>Lactobacillaceae</taxon>
        <taxon>Lacticaseibacillus</taxon>
    </lineage>
</organism>
<comment type="caution">
    <text evidence="2">The sequence shown here is derived from an EMBL/GenBank/DDBJ whole genome shotgun (WGS) entry which is preliminary data.</text>
</comment>
<gene>
    <name evidence="2" type="ORF">FC34_GL001487</name>
</gene>
<keyword evidence="1" id="KW-0812">Transmembrane</keyword>
<proteinExistence type="predicted"/>
<feature type="transmembrane region" description="Helical" evidence="1">
    <location>
        <begin position="39"/>
        <end position="61"/>
    </location>
</feature>
<evidence type="ECO:0000313" key="3">
    <source>
        <dbReference type="Proteomes" id="UP000051672"/>
    </source>
</evidence>
<evidence type="ECO:0000313" key="2">
    <source>
        <dbReference type="EMBL" id="KRM71826.1"/>
    </source>
</evidence>
<evidence type="ECO:0000256" key="1">
    <source>
        <dbReference type="SAM" id="Phobius"/>
    </source>
</evidence>
<name>A0A0R2AZ70_9LACO</name>
<evidence type="ECO:0008006" key="4">
    <source>
        <dbReference type="Google" id="ProtNLM"/>
    </source>
</evidence>
<keyword evidence="1" id="KW-1133">Transmembrane helix</keyword>
<accession>A0A0R2AZ70</accession>
<reference evidence="2 3" key="1">
    <citation type="journal article" date="2015" name="Genome Announc.">
        <title>Expanding the biotechnology potential of lactobacilli through comparative genomics of 213 strains and associated genera.</title>
        <authorList>
            <person name="Sun Z."/>
            <person name="Harris H.M."/>
            <person name="McCann A."/>
            <person name="Guo C."/>
            <person name="Argimon S."/>
            <person name="Zhang W."/>
            <person name="Yang X."/>
            <person name="Jeffery I.B."/>
            <person name="Cooney J.C."/>
            <person name="Kagawa T.F."/>
            <person name="Liu W."/>
            <person name="Song Y."/>
            <person name="Salvetti E."/>
            <person name="Wrobel A."/>
            <person name="Rasinkangas P."/>
            <person name="Parkhill J."/>
            <person name="Rea M.C."/>
            <person name="O'Sullivan O."/>
            <person name="Ritari J."/>
            <person name="Douillard F.P."/>
            <person name="Paul Ross R."/>
            <person name="Yang R."/>
            <person name="Briner A.E."/>
            <person name="Felis G.E."/>
            <person name="de Vos W.M."/>
            <person name="Barrangou R."/>
            <person name="Klaenhammer T.R."/>
            <person name="Caufield P.W."/>
            <person name="Cui Y."/>
            <person name="Zhang H."/>
            <person name="O'Toole P.W."/>
        </authorList>
    </citation>
    <scope>NUCLEOTIDE SEQUENCE [LARGE SCALE GENOMIC DNA]</scope>
    <source>
        <strain evidence="2 3">DSM 23927</strain>
    </source>
</reference>